<proteinExistence type="predicted"/>
<dbReference type="PANTHER" id="PTHR43482">
    <property type="entry name" value="PROTEIN AST1-RELATED"/>
    <property type="match status" value="1"/>
</dbReference>
<dbReference type="InterPro" id="IPR013149">
    <property type="entry name" value="ADH-like_C"/>
</dbReference>
<dbReference type="PANTHER" id="PTHR43482:SF1">
    <property type="entry name" value="PROTEIN AST1-RELATED"/>
    <property type="match status" value="1"/>
</dbReference>
<dbReference type="InterPro" id="IPR020843">
    <property type="entry name" value="ER"/>
</dbReference>
<dbReference type="SMART" id="SM00829">
    <property type="entry name" value="PKS_ER"/>
    <property type="match status" value="1"/>
</dbReference>
<dbReference type="Pfam" id="PF08240">
    <property type="entry name" value="ADH_N"/>
    <property type="match status" value="1"/>
</dbReference>
<accession>A0A0R1XGZ0</accession>
<evidence type="ECO:0000313" key="2">
    <source>
        <dbReference type="EMBL" id="KRM29360.1"/>
    </source>
</evidence>
<dbReference type="SUPFAM" id="SSF50129">
    <property type="entry name" value="GroES-like"/>
    <property type="match status" value="1"/>
</dbReference>
<dbReference type="Pfam" id="PF00107">
    <property type="entry name" value="ADH_zinc_N"/>
    <property type="match status" value="1"/>
</dbReference>
<dbReference type="GO" id="GO:0016491">
    <property type="term" value="F:oxidoreductase activity"/>
    <property type="evidence" value="ECO:0007669"/>
    <property type="project" value="InterPro"/>
</dbReference>
<gene>
    <name evidence="2" type="ORF">FC91_GL000940</name>
</gene>
<evidence type="ECO:0000259" key="1">
    <source>
        <dbReference type="SMART" id="SM00829"/>
    </source>
</evidence>
<feature type="domain" description="Enoyl reductase (ER)" evidence="1">
    <location>
        <begin position="12"/>
        <end position="309"/>
    </location>
</feature>
<dbReference type="InterPro" id="IPR011032">
    <property type="entry name" value="GroES-like_sf"/>
</dbReference>
<dbReference type="RefSeq" id="WP_051225079.1">
    <property type="nucleotide sequence ID" value="NZ_AUEH01000002.1"/>
</dbReference>
<dbReference type="InterPro" id="IPR013154">
    <property type="entry name" value="ADH-like_N"/>
</dbReference>
<dbReference type="Proteomes" id="UP000050949">
    <property type="component" value="Unassembled WGS sequence"/>
</dbReference>
<comment type="caution">
    <text evidence="2">The sequence shown here is derived from an EMBL/GenBank/DDBJ whole genome shotgun (WGS) entry which is preliminary data.</text>
</comment>
<dbReference type="EMBL" id="AZFW01000016">
    <property type="protein sequence ID" value="KRM29360.1"/>
    <property type="molecule type" value="Genomic_DNA"/>
</dbReference>
<dbReference type="InterPro" id="IPR052585">
    <property type="entry name" value="Lipid_raft_assoc_Zn_ADH"/>
</dbReference>
<dbReference type="SUPFAM" id="SSF51735">
    <property type="entry name" value="NAD(P)-binding Rossmann-fold domains"/>
    <property type="match status" value="1"/>
</dbReference>
<dbReference type="eggNOG" id="COG0604">
    <property type="taxonomic scope" value="Bacteria"/>
</dbReference>
<organism evidence="2 3">
    <name type="scientific">Schleiferilactobacillus harbinensis DSM 16991</name>
    <dbReference type="NCBI Taxonomy" id="1122147"/>
    <lineage>
        <taxon>Bacteria</taxon>
        <taxon>Bacillati</taxon>
        <taxon>Bacillota</taxon>
        <taxon>Bacilli</taxon>
        <taxon>Lactobacillales</taxon>
        <taxon>Lactobacillaceae</taxon>
        <taxon>Schleiferilactobacillus</taxon>
    </lineage>
</organism>
<dbReference type="AlphaFoldDB" id="A0A0R1XGZ0"/>
<reference evidence="2 3" key="1">
    <citation type="journal article" date="2015" name="Genome Announc.">
        <title>Expanding the biotechnology potential of lactobacilli through comparative genomics of 213 strains and associated genera.</title>
        <authorList>
            <person name="Sun Z."/>
            <person name="Harris H.M."/>
            <person name="McCann A."/>
            <person name="Guo C."/>
            <person name="Argimon S."/>
            <person name="Zhang W."/>
            <person name="Yang X."/>
            <person name="Jeffery I.B."/>
            <person name="Cooney J.C."/>
            <person name="Kagawa T.F."/>
            <person name="Liu W."/>
            <person name="Song Y."/>
            <person name="Salvetti E."/>
            <person name="Wrobel A."/>
            <person name="Rasinkangas P."/>
            <person name="Parkhill J."/>
            <person name="Rea M.C."/>
            <person name="O'Sullivan O."/>
            <person name="Ritari J."/>
            <person name="Douillard F.P."/>
            <person name="Paul Ross R."/>
            <person name="Yang R."/>
            <person name="Briner A.E."/>
            <person name="Felis G.E."/>
            <person name="de Vos W.M."/>
            <person name="Barrangou R."/>
            <person name="Klaenhammer T.R."/>
            <person name="Caufield P.W."/>
            <person name="Cui Y."/>
            <person name="Zhang H."/>
            <person name="O'Toole P.W."/>
        </authorList>
    </citation>
    <scope>NUCLEOTIDE SEQUENCE [LARGE SCALE GENOMIC DNA]</scope>
    <source>
        <strain evidence="2 3">DSM 16991</strain>
    </source>
</reference>
<sequence>MATYQALQFTGDSAKPLIWVNKALPAARTLPPDQVLVAVQYSRINHKDRLALNPKNRIIAGNDYPLVGGIDLAGVITASNQPVWPVGTAVIATGFDLGTARDGGFAEYAQVPIQYLTQLPTGLSAQEAMALGTAGLTAAAALTELFRVTALTDKTAPILITGGHSAVGQIAAGILQRRRYANVTISSAHDWPAPAQALAHAKYAAALDTVGGDALSVILPQIAPGGTVVAVGNLGQAQLTTSIYPFILRGIRLQGIDSVHLLPADRAELWQLLATNLRPTPFPDFPTISFDQLPAALLAANQPSPVIAVA</sequence>
<dbReference type="InterPro" id="IPR036291">
    <property type="entry name" value="NAD(P)-bd_dom_sf"/>
</dbReference>
<protein>
    <submittedName>
        <fullName evidence="2">Quinone oxidoreductase YhfP</fullName>
    </submittedName>
</protein>
<evidence type="ECO:0000313" key="3">
    <source>
        <dbReference type="Proteomes" id="UP000050949"/>
    </source>
</evidence>
<dbReference type="Gene3D" id="3.90.180.10">
    <property type="entry name" value="Medium-chain alcohol dehydrogenases, catalytic domain"/>
    <property type="match status" value="1"/>
</dbReference>
<name>A0A0R1XGZ0_9LACO</name>
<dbReference type="PATRIC" id="fig|1122147.4.peg.967"/>
<dbReference type="Gene3D" id="3.40.50.720">
    <property type="entry name" value="NAD(P)-binding Rossmann-like Domain"/>
    <property type="match status" value="2"/>
</dbReference>